<accession>A0ABR2ZJA6</accession>
<keyword evidence="2" id="KW-1185">Reference proteome</keyword>
<sequence length="118" mass="13400">MSVWRYQPSHGGYKCLVCKDTDLYNNYCIPCHEDSKSHKQNLQQNDHTHADAENWDPGSKITTTLKDIASEWMANVSLGINLYIPYTSESLPSMEVDFSSLDTTLQMPLDKQVCQVIA</sequence>
<dbReference type="EMBL" id="JBBXMP010000125">
    <property type="protein sequence ID" value="KAL0061727.1"/>
    <property type="molecule type" value="Genomic_DNA"/>
</dbReference>
<gene>
    <name evidence="1" type="ORF">AAF712_011447</name>
</gene>
<feature type="non-terminal residue" evidence="1">
    <location>
        <position position="118"/>
    </location>
</feature>
<evidence type="ECO:0000313" key="2">
    <source>
        <dbReference type="Proteomes" id="UP001437256"/>
    </source>
</evidence>
<organism evidence="1 2">
    <name type="scientific">Marasmius tenuissimus</name>
    <dbReference type="NCBI Taxonomy" id="585030"/>
    <lineage>
        <taxon>Eukaryota</taxon>
        <taxon>Fungi</taxon>
        <taxon>Dikarya</taxon>
        <taxon>Basidiomycota</taxon>
        <taxon>Agaricomycotina</taxon>
        <taxon>Agaricomycetes</taxon>
        <taxon>Agaricomycetidae</taxon>
        <taxon>Agaricales</taxon>
        <taxon>Marasmiineae</taxon>
        <taxon>Marasmiaceae</taxon>
        <taxon>Marasmius</taxon>
    </lineage>
</organism>
<dbReference type="Proteomes" id="UP001437256">
    <property type="component" value="Unassembled WGS sequence"/>
</dbReference>
<evidence type="ECO:0000313" key="1">
    <source>
        <dbReference type="EMBL" id="KAL0061727.1"/>
    </source>
</evidence>
<reference evidence="1 2" key="1">
    <citation type="submission" date="2024-05" db="EMBL/GenBank/DDBJ databases">
        <title>A draft genome resource for the thread blight pathogen Marasmius tenuissimus strain MS-2.</title>
        <authorList>
            <person name="Yulfo-Soto G.E."/>
            <person name="Baruah I.K."/>
            <person name="Amoako-Attah I."/>
            <person name="Bukari Y."/>
            <person name="Meinhardt L.W."/>
            <person name="Bailey B.A."/>
            <person name="Cohen S.P."/>
        </authorList>
    </citation>
    <scope>NUCLEOTIDE SEQUENCE [LARGE SCALE GENOMIC DNA]</scope>
    <source>
        <strain evidence="1 2">MS-2</strain>
    </source>
</reference>
<proteinExistence type="predicted"/>
<protein>
    <submittedName>
        <fullName evidence="1">Uncharacterized protein</fullName>
    </submittedName>
</protein>
<comment type="caution">
    <text evidence="1">The sequence shown here is derived from an EMBL/GenBank/DDBJ whole genome shotgun (WGS) entry which is preliminary data.</text>
</comment>
<name>A0ABR2ZJA6_9AGAR</name>